<keyword evidence="3" id="KW-1185">Reference proteome</keyword>
<dbReference type="Proteomes" id="UP000323386">
    <property type="component" value="Unassembled WGS sequence"/>
</dbReference>
<organism evidence="2 3">
    <name type="scientific">Pseudozyma flocculosa</name>
    <dbReference type="NCBI Taxonomy" id="84751"/>
    <lineage>
        <taxon>Eukaryota</taxon>
        <taxon>Fungi</taxon>
        <taxon>Dikarya</taxon>
        <taxon>Basidiomycota</taxon>
        <taxon>Ustilaginomycotina</taxon>
        <taxon>Ustilaginomycetes</taxon>
        <taxon>Ustilaginales</taxon>
        <taxon>Ustilaginaceae</taxon>
        <taxon>Pseudozyma</taxon>
    </lineage>
</organism>
<protein>
    <submittedName>
        <fullName evidence="2">Uncharacterized protein</fullName>
    </submittedName>
</protein>
<feature type="region of interest" description="Disordered" evidence="1">
    <location>
        <begin position="107"/>
        <end position="132"/>
    </location>
</feature>
<evidence type="ECO:0000313" key="2">
    <source>
        <dbReference type="EMBL" id="SPO42103.1"/>
    </source>
</evidence>
<dbReference type="EMBL" id="OOIP01000037">
    <property type="protein sequence ID" value="SPO42103.1"/>
    <property type="molecule type" value="Genomic_DNA"/>
</dbReference>
<reference evidence="2 3" key="1">
    <citation type="submission" date="2018-03" db="EMBL/GenBank/DDBJ databases">
        <authorList>
            <person name="Guldener U."/>
        </authorList>
    </citation>
    <scope>NUCLEOTIDE SEQUENCE [LARGE SCALE GENOMIC DNA]</scope>
    <source>
        <strain evidence="2 3">DAOM196992</strain>
    </source>
</reference>
<sequence length="204" mass="21957">MGGTFLKPIDGPHRQLEQVGARRAGQMWILETLSARSWRAKAQALRGGCDPSPWTLSPSFLDLDWVLLIHAGAAAQRAFLSAQAHARCAAALLLVSSKRIGWWADPEARRKSSPSDHSLAKPKGPYSGLRGGRSLGEHIKDDNLCDWAAAAADAVDSRLLSKRVTVPARSRSAYRRSILTVASSAALSSQTAILRLSKQVAAVQ</sequence>
<proteinExistence type="predicted"/>
<gene>
    <name evidence="2" type="ORF">PSFLO_07586</name>
</gene>
<evidence type="ECO:0000313" key="3">
    <source>
        <dbReference type="Proteomes" id="UP000323386"/>
    </source>
</evidence>
<dbReference type="AlphaFoldDB" id="A0A5C3FCE1"/>
<evidence type="ECO:0000256" key="1">
    <source>
        <dbReference type="SAM" id="MobiDB-lite"/>
    </source>
</evidence>
<accession>A0A5C3FCE1</accession>
<name>A0A5C3FCE1_9BASI</name>